<evidence type="ECO:0000313" key="1">
    <source>
        <dbReference type="EMBL" id="OGM98036.1"/>
    </source>
</evidence>
<reference evidence="1 2" key="1">
    <citation type="journal article" date="2016" name="Nat. Commun.">
        <title>Thousands of microbial genomes shed light on interconnected biogeochemical processes in an aquifer system.</title>
        <authorList>
            <person name="Anantharaman K."/>
            <person name="Brown C.T."/>
            <person name="Hug L.A."/>
            <person name="Sharon I."/>
            <person name="Castelle C.J."/>
            <person name="Probst A.J."/>
            <person name="Thomas B.C."/>
            <person name="Singh A."/>
            <person name="Wilkins M.J."/>
            <person name="Karaoz U."/>
            <person name="Brodie E.L."/>
            <person name="Williams K.H."/>
            <person name="Hubbard S.S."/>
            <person name="Banfield J.F."/>
        </authorList>
    </citation>
    <scope>NUCLEOTIDE SEQUENCE [LARGE SCALE GENOMIC DNA]</scope>
</reference>
<organism evidence="1 2">
    <name type="scientific">Candidatus Yanofskybacteria bacterium RIFCSPHIGHO2_01_FULL_41_26</name>
    <dbReference type="NCBI Taxonomy" id="1802661"/>
    <lineage>
        <taxon>Bacteria</taxon>
        <taxon>Candidatus Yanofskyibacteriota</taxon>
    </lineage>
</organism>
<accession>A0A1F8EB01</accession>
<dbReference type="Proteomes" id="UP000176893">
    <property type="component" value="Unassembled WGS sequence"/>
</dbReference>
<protein>
    <submittedName>
        <fullName evidence="1">Uncharacterized protein</fullName>
    </submittedName>
</protein>
<evidence type="ECO:0000313" key="2">
    <source>
        <dbReference type="Proteomes" id="UP000176893"/>
    </source>
</evidence>
<sequence>MATDRTRRIRGTRGNVGRLIRRDWLRATDFDCEALNFGDLDVNEKFIPLPSPGDNSGHGGLLGGAWLFMKIEPESFPVAEIPLNAVCLTDGCKVHFSDADLIYLVNC</sequence>
<gene>
    <name evidence="1" type="ORF">A2649_01725</name>
</gene>
<dbReference type="EMBL" id="MGJB01000018">
    <property type="protein sequence ID" value="OGM98036.1"/>
    <property type="molecule type" value="Genomic_DNA"/>
</dbReference>
<proteinExistence type="predicted"/>
<dbReference type="AlphaFoldDB" id="A0A1F8EB01"/>
<comment type="caution">
    <text evidence="1">The sequence shown here is derived from an EMBL/GenBank/DDBJ whole genome shotgun (WGS) entry which is preliminary data.</text>
</comment>
<name>A0A1F8EB01_9BACT</name>